<sequence>MAGTLLGSFATFLFQRRTADRAEALMWRRLTREERLTAYSGFAEAVVAYRRAQYDPFHRRLEVQDSPELASVKAESFHRRMVAQQALFRVQLVTEDPGLVRLAEGALEAARLMDQATDRSSLESSVGQAVQALNDFVLHAGEHMRT</sequence>
<evidence type="ECO:0000313" key="2">
    <source>
        <dbReference type="Proteomes" id="UP001187346"/>
    </source>
</evidence>
<name>A0ABU4FMV9_9ACTN</name>
<protein>
    <submittedName>
        <fullName evidence="1">Uncharacterized protein</fullName>
    </submittedName>
</protein>
<proteinExistence type="predicted"/>
<dbReference type="RefSeq" id="WP_317774934.1">
    <property type="nucleotide sequence ID" value="NZ_JAWMAJ010000194.1"/>
</dbReference>
<evidence type="ECO:0000313" key="1">
    <source>
        <dbReference type="EMBL" id="MDV7221894.1"/>
    </source>
</evidence>
<accession>A0ABU4FMV9</accession>
<comment type="caution">
    <text evidence="1">The sequence shown here is derived from an EMBL/GenBank/DDBJ whole genome shotgun (WGS) entry which is preliminary data.</text>
</comment>
<dbReference type="EMBL" id="JAWMAJ010000194">
    <property type="protein sequence ID" value="MDV7221894.1"/>
    <property type="molecule type" value="Genomic_DNA"/>
</dbReference>
<reference evidence="1 2" key="1">
    <citation type="submission" date="2023-10" db="EMBL/GenBank/DDBJ databases">
        <title>Characterization of rhizosphere-enriched actinobacteria from wheat plants lab-grown on chernevaya soil.</title>
        <authorList>
            <person name="Tikhonova E.N."/>
            <person name="Konopkin A."/>
            <person name="Kravchenko I.K."/>
        </authorList>
    </citation>
    <scope>NUCLEOTIDE SEQUENCE [LARGE SCALE GENOMIC DNA]</scope>
    <source>
        <strain evidence="1 2">RR29</strain>
    </source>
</reference>
<dbReference type="Proteomes" id="UP001187346">
    <property type="component" value="Unassembled WGS sequence"/>
</dbReference>
<keyword evidence="2" id="KW-1185">Reference proteome</keyword>
<organism evidence="1 2">
    <name type="scientific">Streptomyces prunicolor</name>
    <dbReference type="NCBI Taxonomy" id="67348"/>
    <lineage>
        <taxon>Bacteria</taxon>
        <taxon>Bacillati</taxon>
        <taxon>Actinomycetota</taxon>
        <taxon>Actinomycetes</taxon>
        <taxon>Kitasatosporales</taxon>
        <taxon>Streptomycetaceae</taxon>
        <taxon>Streptomyces</taxon>
    </lineage>
</organism>
<gene>
    <name evidence="1" type="ORF">R5A26_38775</name>
</gene>